<dbReference type="AlphaFoldDB" id="B1KGR5"/>
<dbReference type="STRING" id="392500.Swoo_2507"/>
<keyword evidence="2" id="KW-1185">Reference proteome</keyword>
<dbReference type="KEGG" id="swd:Swoo_2507"/>
<dbReference type="RefSeq" id="WP_012325125.1">
    <property type="nucleotide sequence ID" value="NC_010506.1"/>
</dbReference>
<dbReference type="eggNOG" id="COG4886">
    <property type="taxonomic scope" value="Bacteria"/>
</dbReference>
<evidence type="ECO:0000313" key="2">
    <source>
        <dbReference type="Proteomes" id="UP000002168"/>
    </source>
</evidence>
<dbReference type="Proteomes" id="UP000002168">
    <property type="component" value="Chromosome"/>
</dbReference>
<sequence length="263" mass="30388">MDIQMFRTYIKSRQTTLEAINEDPHSIKWVNSAPTIEKIKDIEKLFYEQVLSEKDYSSLIMLLRDKYFTEGAFNISLEQENSVQDLLKKRSEHLLKDSLIIDDDKSVEFDFILLGEKPAKLEILRCRKLERLSINRLLEGLVVMNSPKLTELYVPTENNLKYVDLYKCNKLLDFSFLRRLDSVLYLSVGGNSNLKNLDSLNDSSNVVILNLSESKLIKDSSTVNKLKKLKKLKYLTTAATQKELALLRTELPNCFVNGKKLEV</sequence>
<gene>
    <name evidence="1" type="ordered locus">Swoo_2507</name>
</gene>
<proteinExistence type="predicted"/>
<reference evidence="1 2" key="1">
    <citation type="submission" date="2008-02" db="EMBL/GenBank/DDBJ databases">
        <title>Complete sequence of Shewanella woodyi ATCC 51908.</title>
        <authorList>
            <consortium name="US DOE Joint Genome Institute"/>
            <person name="Copeland A."/>
            <person name="Lucas S."/>
            <person name="Lapidus A."/>
            <person name="Glavina del Rio T."/>
            <person name="Dalin E."/>
            <person name="Tice H."/>
            <person name="Bruce D."/>
            <person name="Goodwin L."/>
            <person name="Pitluck S."/>
            <person name="Sims D."/>
            <person name="Brettin T."/>
            <person name="Detter J.C."/>
            <person name="Han C."/>
            <person name="Kuske C.R."/>
            <person name="Schmutz J."/>
            <person name="Larimer F."/>
            <person name="Land M."/>
            <person name="Hauser L."/>
            <person name="Kyrpides N."/>
            <person name="Lykidis A."/>
            <person name="Zhao J.-S."/>
            <person name="Richardson P."/>
        </authorList>
    </citation>
    <scope>NUCLEOTIDE SEQUENCE [LARGE SCALE GENOMIC DNA]</scope>
    <source>
        <strain evidence="2">ATCC 51908 / MS32</strain>
    </source>
</reference>
<name>B1KGR5_SHEWM</name>
<dbReference type="HOGENOM" id="CLU_1057251_0_0_6"/>
<dbReference type="SUPFAM" id="SSF52058">
    <property type="entry name" value="L domain-like"/>
    <property type="match status" value="1"/>
</dbReference>
<accession>B1KGR5</accession>
<dbReference type="Gene3D" id="3.80.10.10">
    <property type="entry name" value="Ribonuclease Inhibitor"/>
    <property type="match status" value="1"/>
</dbReference>
<dbReference type="InterPro" id="IPR032675">
    <property type="entry name" value="LRR_dom_sf"/>
</dbReference>
<organism evidence="1 2">
    <name type="scientific">Shewanella woodyi (strain ATCC 51908 / MS32)</name>
    <dbReference type="NCBI Taxonomy" id="392500"/>
    <lineage>
        <taxon>Bacteria</taxon>
        <taxon>Pseudomonadati</taxon>
        <taxon>Pseudomonadota</taxon>
        <taxon>Gammaproteobacteria</taxon>
        <taxon>Alteromonadales</taxon>
        <taxon>Shewanellaceae</taxon>
        <taxon>Shewanella</taxon>
    </lineage>
</organism>
<evidence type="ECO:0000313" key="1">
    <source>
        <dbReference type="EMBL" id="ACA86784.1"/>
    </source>
</evidence>
<dbReference type="EMBL" id="CP000961">
    <property type="protein sequence ID" value="ACA86784.1"/>
    <property type="molecule type" value="Genomic_DNA"/>
</dbReference>
<protein>
    <submittedName>
        <fullName evidence="1">Uncharacterized protein</fullName>
    </submittedName>
</protein>